<dbReference type="AlphaFoldDB" id="A0A160PF19"/>
<sequence length="358" mass="41303">MPEVSRKLDINLHDTSVGIWQDDPNDPTFRSEIFEPLTAWMRRRGWRVTADPEVLKRHRCISKGYRVAERGDLRARGECHGRSIEVTFWSERAVQENRNGRRYDFDKRDRAPYLDRLRMDLEARRILAWLGARAELTIRERRTPRCGAGAGELPAAAWIEQNARASGHYAPELGRARYTNGDRCRATKDGGLLEHGSVAWFIDRKGRVLRGRAFYSLNDRWAIQVGRFGVTFASAFEMFTAPPPELRRKRNEEARRKQLEREIGRAVRGEDFERAALLKRIAFGSEPVYRIWSRKNDCYYGPQYCGYTADMTFAGRYTREEAEAEVLRVPHILSLVTPAGKHLRAEDFAAPSILMAAE</sequence>
<gene>
    <name evidence="1" type="ORF">MPPM_2609</name>
</gene>
<reference evidence="1 2" key="1">
    <citation type="journal article" date="2016" name="Genome Announc.">
        <title>Complete Genome Sequence of Methylobacterium populi P-1M, Isolated from Pink-Pigmented Household Biofilm.</title>
        <authorList>
            <person name="Morohoshi T."/>
            <person name="Ikeda T."/>
        </authorList>
    </citation>
    <scope>NUCLEOTIDE SEQUENCE [LARGE SCALE GENOMIC DNA]</scope>
    <source>
        <strain evidence="1 2">P-1M</strain>
    </source>
</reference>
<protein>
    <submittedName>
        <fullName evidence="1">Uncharacterized protein</fullName>
    </submittedName>
</protein>
<dbReference type="OrthoDB" id="2900194at2"/>
<proteinExistence type="predicted"/>
<dbReference type="EMBL" id="AP014809">
    <property type="protein sequence ID" value="BAU91214.1"/>
    <property type="molecule type" value="Genomic_DNA"/>
</dbReference>
<accession>A0A160PF19</accession>
<organism evidence="1 2">
    <name type="scientific">Methylorubrum populi</name>
    <dbReference type="NCBI Taxonomy" id="223967"/>
    <lineage>
        <taxon>Bacteria</taxon>
        <taxon>Pseudomonadati</taxon>
        <taxon>Pseudomonadota</taxon>
        <taxon>Alphaproteobacteria</taxon>
        <taxon>Hyphomicrobiales</taxon>
        <taxon>Methylobacteriaceae</taxon>
        <taxon>Methylorubrum</taxon>
    </lineage>
</organism>
<evidence type="ECO:0000313" key="1">
    <source>
        <dbReference type="EMBL" id="BAU91214.1"/>
    </source>
</evidence>
<name>A0A160PF19_9HYPH</name>
<evidence type="ECO:0000313" key="2">
    <source>
        <dbReference type="Proteomes" id="UP000218288"/>
    </source>
</evidence>
<dbReference type="Proteomes" id="UP000218288">
    <property type="component" value="Chromosome"/>
</dbReference>